<feature type="compositionally biased region" description="Polar residues" evidence="1">
    <location>
        <begin position="582"/>
        <end position="592"/>
    </location>
</feature>
<dbReference type="PANTHER" id="PTHR24114">
    <property type="entry name" value="LEUCINE RICH REPEAT FAMILY PROTEIN"/>
    <property type="match status" value="1"/>
</dbReference>
<evidence type="ECO:0000256" key="1">
    <source>
        <dbReference type="SAM" id="MobiDB-lite"/>
    </source>
</evidence>
<dbReference type="Gene3D" id="3.80.10.10">
    <property type="entry name" value="Ribonuclease Inhibitor"/>
    <property type="match status" value="1"/>
</dbReference>
<dbReference type="InterPro" id="IPR001611">
    <property type="entry name" value="Leu-rich_rpt"/>
</dbReference>
<dbReference type="SUPFAM" id="SSF52047">
    <property type="entry name" value="RNI-like"/>
    <property type="match status" value="1"/>
</dbReference>
<evidence type="ECO:0000313" key="2">
    <source>
        <dbReference type="EMBL" id="CAK9105363.1"/>
    </source>
</evidence>
<dbReference type="EMBL" id="CAXAMM010042527">
    <property type="protein sequence ID" value="CAK9105363.1"/>
    <property type="molecule type" value="Genomic_DNA"/>
</dbReference>
<accession>A0ABP0RXL3</accession>
<comment type="caution">
    <text evidence="2">The sequence shown here is derived from an EMBL/GenBank/DDBJ whole genome shotgun (WGS) entry which is preliminary data.</text>
</comment>
<dbReference type="Pfam" id="PF13516">
    <property type="entry name" value="LRR_6"/>
    <property type="match status" value="2"/>
</dbReference>
<dbReference type="Proteomes" id="UP001642464">
    <property type="component" value="Unassembled WGS sequence"/>
</dbReference>
<feature type="region of interest" description="Disordered" evidence="1">
    <location>
        <begin position="1"/>
        <end position="30"/>
    </location>
</feature>
<gene>
    <name evidence="2" type="ORF">SCF082_LOCUS49112</name>
</gene>
<dbReference type="SMART" id="SM00368">
    <property type="entry name" value="LRR_RI"/>
    <property type="match status" value="6"/>
</dbReference>
<feature type="compositionally biased region" description="Basic and acidic residues" evidence="1">
    <location>
        <begin position="648"/>
        <end position="658"/>
    </location>
</feature>
<feature type="compositionally biased region" description="Low complexity" evidence="1">
    <location>
        <begin position="194"/>
        <end position="206"/>
    </location>
</feature>
<feature type="compositionally biased region" description="Basic and acidic residues" evidence="1">
    <location>
        <begin position="114"/>
        <end position="131"/>
    </location>
</feature>
<keyword evidence="3" id="KW-1185">Reference proteome</keyword>
<dbReference type="InterPro" id="IPR052394">
    <property type="entry name" value="LRR-containing"/>
</dbReference>
<feature type="region of interest" description="Disordered" evidence="1">
    <location>
        <begin position="194"/>
        <end position="217"/>
    </location>
</feature>
<name>A0ABP0RXL3_9DINO</name>
<protein>
    <submittedName>
        <fullName evidence="2">Leucine-rich repeat-containing protein 74B</fullName>
    </submittedName>
</protein>
<feature type="region of interest" description="Disordered" evidence="1">
    <location>
        <begin position="103"/>
        <end position="131"/>
    </location>
</feature>
<proteinExistence type="predicted"/>
<feature type="region of interest" description="Disordered" evidence="1">
    <location>
        <begin position="542"/>
        <end position="594"/>
    </location>
</feature>
<dbReference type="InterPro" id="IPR032675">
    <property type="entry name" value="LRR_dom_sf"/>
</dbReference>
<dbReference type="PANTHER" id="PTHR24114:SF2">
    <property type="entry name" value="F-BOX DOMAIN-CONTAINING PROTEIN-RELATED"/>
    <property type="match status" value="1"/>
</dbReference>
<feature type="region of interest" description="Disordered" evidence="1">
    <location>
        <begin position="631"/>
        <end position="680"/>
    </location>
</feature>
<reference evidence="2 3" key="1">
    <citation type="submission" date="2024-02" db="EMBL/GenBank/DDBJ databases">
        <authorList>
            <person name="Chen Y."/>
            <person name="Shah S."/>
            <person name="Dougan E. K."/>
            <person name="Thang M."/>
            <person name="Chan C."/>
        </authorList>
    </citation>
    <scope>NUCLEOTIDE SEQUENCE [LARGE SCALE GENOMIC DNA]</scope>
</reference>
<feature type="compositionally biased region" description="Polar residues" evidence="1">
    <location>
        <begin position="558"/>
        <end position="568"/>
    </location>
</feature>
<evidence type="ECO:0000313" key="3">
    <source>
        <dbReference type="Proteomes" id="UP001642464"/>
    </source>
</evidence>
<organism evidence="2 3">
    <name type="scientific">Durusdinium trenchii</name>
    <dbReference type="NCBI Taxonomy" id="1381693"/>
    <lineage>
        <taxon>Eukaryota</taxon>
        <taxon>Sar</taxon>
        <taxon>Alveolata</taxon>
        <taxon>Dinophyceae</taxon>
        <taxon>Suessiales</taxon>
        <taxon>Symbiodiniaceae</taxon>
        <taxon>Durusdinium</taxon>
    </lineage>
</organism>
<sequence>MRGQEKPAPEVVRSSLVWREDDESDPRNAVADDKARVARHLRLRNAVSHVRVDIKAMAKLALKHGKHDVYKELLARHGREQQQQAQQGNEHCNNARTAACRIAASDSSTRKTPARKEASVRHPREADSKKTTRTVLRRDLFDLSDIRVHADGQLGPPIWEPFTNANKLEETGERLKRLRAAFLAEYEANAKQAAQEAAEGRAQPGAKESAQDESPTEKAKCNAELFAIYHKVLASTPQDTDSPRSLYMRRVGDGHLVPEPLGLGKGKESSELNLKHYGMGDRHAQVLADSIGAMKNLKTINLRQNRLSGDCVGRLLQNARHLRLCVIDLSENKVSKSSAAALASLAKESPSLAVLKLNHVDMQPKSLATLCKGLQKPSCVLKALHLSDTKLFDKTCGAALGEMLAVNRSITVLNLSWNQLSGSTAELFLAGLKANKSVSTLDLQWNRLADAVGALSLALSKNKGLTHLDLSYNQLDARCCKELSRGLHVNTTILGLHMAGNAYKVSPSGFLIPRKQSVLDSTSAHYCPLITTGTSICNAESSRQQVHRESQLRPKASRFSSVRTSRAQGSAVASKGKRGSVTAATSSEQSSPLAKARSRLQSFRSAVIAVSSIGRRPALADIVKARLEQQKAAKKNTEDNKGTSNKIECGEEQDKSQGEGEVEENVSRTDDGEDSSNRALSNPFKAISTASTCENCWICAKWRQVRIEFVDTVAAEEAVTQRIERELEIQEQRKRRSSNLAKAKVRKARPVKLPDPLDIAVHLSLDDFRRPRKLKPVEGDFKYEIHVMLPPGPCEFFFTVNGVERVLAPNQHATYASLRSRTRFQKAIRTAPGGKMSRMVPRAWRPEEERAKDPIERFANSPGQILRFHALSVLPRVEAGLPDDLQALPRTSNYRNLSKWVKEESMFADYPLETTEFVIRSFKADCTHAKFQRFVKSDEERHTMLLVLQENYQLLRVVYQLFCANSTGGAVNAVSWNAFTEFCQLCNIPDKNCKLQDLDTIFVATNVNDGEEEQGKDSNGKKLNPDRDLCRYEFVEIIARIAIQKFLGPKIEATPGDAVRKLIDEHLIPFLDIENPQVFRDRYLWSVPTDLILKGFHEILFKLFRRSADANMNRKRKRMTVDGFRRLLTTTGVFDAEACTERDARLAYRLAVINTVDEMTGEDHLTVGYTEFLELLGRTAFLCDLDALEHLRADTEEEFGVVVENATSACNEGPGSVMSLEDRDNLRSDNEDFISEEIDESEQPMSEFQRKLVLLLRILMFHPSVFDRTGQSASGKGGKAKGRSSPLVHRPTAMLLNINSERFLQEALKSDKMKF</sequence>
<feature type="compositionally biased region" description="Basic and acidic residues" evidence="1">
    <location>
        <begin position="631"/>
        <end position="641"/>
    </location>
</feature>